<dbReference type="RefSeq" id="WP_267542308.1">
    <property type="nucleotide sequence ID" value="NZ_JAPNKA010000001.1"/>
</dbReference>
<evidence type="ECO:0000313" key="11">
    <source>
        <dbReference type="EMBL" id="MCY1083033.1"/>
    </source>
</evidence>
<dbReference type="EMBL" id="JAPNKA010000001">
    <property type="protein sequence ID" value="MCY1077310.1"/>
    <property type="molecule type" value="Genomic_DNA"/>
</dbReference>
<dbReference type="InterPro" id="IPR011518">
    <property type="entry name" value="Transposase_36"/>
</dbReference>
<dbReference type="EMBL" id="JAPNKA010000001">
    <property type="protein sequence ID" value="MCY1077313.1"/>
    <property type="molecule type" value="Genomic_DNA"/>
</dbReference>
<dbReference type="EMBL" id="JAPNKA010000002">
    <property type="protein sequence ID" value="MCY1083785.1"/>
    <property type="molecule type" value="Genomic_DNA"/>
</dbReference>
<evidence type="ECO:0000313" key="10">
    <source>
        <dbReference type="EMBL" id="MCY1080744.1"/>
    </source>
</evidence>
<evidence type="ECO:0000313" key="7">
    <source>
        <dbReference type="EMBL" id="MCY1077313.1"/>
    </source>
</evidence>
<dbReference type="NCBIfam" id="NF033519">
    <property type="entry name" value="transpos_ISAzo13"/>
    <property type="match status" value="1"/>
</dbReference>
<evidence type="ECO:0000256" key="1">
    <source>
        <dbReference type="SAM" id="MobiDB-lite"/>
    </source>
</evidence>
<name>A0ABT4A6P0_9BACT</name>
<dbReference type="EMBL" id="JAPNKA010000001">
    <property type="protein sequence ID" value="MCY1075855.1"/>
    <property type="molecule type" value="Genomic_DNA"/>
</dbReference>
<dbReference type="EMBL" id="JAPNKA010000001">
    <property type="protein sequence ID" value="MCY1076328.1"/>
    <property type="molecule type" value="Genomic_DNA"/>
</dbReference>
<feature type="compositionally biased region" description="Basic residues" evidence="1">
    <location>
        <begin position="58"/>
        <end position="68"/>
    </location>
</feature>
<evidence type="ECO:0000313" key="2">
    <source>
        <dbReference type="EMBL" id="MCY1074329.1"/>
    </source>
</evidence>
<dbReference type="Proteomes" id="UP001207654">
    <property type="component" value="Unassembled WGS sequence"/>
</dbReference>
<dbReference type="EMBL" id="JAPNKA010000001">
    <property type="protein sequence ID" value="MCY1077912.1"/>
    <property type="molecule type" value="Genomic_DNA"/>
</dbReference>
<evidence type="ECO:0000313" key="5">
    <source>
        <dbReference type="EMBL" id="MCY1077038.1"/>
    </source>
</evidence>
<dbReference type="Pfam" id="PF07592">
    <property type="entry name" value="DDE_Tnp_ISAZ013"/>
    <property type="match status" value="1"/>
</dbReference>
<dbReference type="EMBL" id="JAPNKA010000001">
    <property type="protein sequence ID" value="MCY1077038.1"/>
    <property type="molecule type" value="Genomic_DNA"/>
</dbReference>
<evidence type="ECO:0000313" key="13">
    <source>
        <dbReference type="Proteomes" id="UP001207654"/>
    </source>
</evidence>
<evidence type="ECO:0000313" key="6">
    <source>
        <dbReference type="EMBL" id="MCY1077310.1"/>
    </source>
</evidence>
<evidence type="ECO:0000313" key="9">
    <source>
        <dbReference type="EMBL" id="MCY1077912.1"/>
    </source>
</evidence>
<evidence type="ECO:0000313" key="4">
    <source>
        <dbReference type="EMBL" id="MCY1076328.1"/>
    </source>
</evidence>
<feature type="region of interest" description="Disordered" evidence="1">
    <location>
        <begin position="42"/>
        <end position="68"/>
    </location>
</feature>
<organism evidence="6 13">
    <name type="scientific">Archangium lansingense</name>
    <dbReference type="NCBI Taxonomy" id="2995310"/>
    <lineage>
        <taxon>Bacteria</taxon>
        <taxon>Pseudomonadati</taxon>
        <taxon>Myxococcota</taxon>
        <taxon>Myxococcia</taxon>
        <taxon>Myxococcales</taxon>
        <taxon>Cystobacterineae</taxon>
        <taxon>Archangiaceae</taxon>
        <taxon>Archangium</taxon>
    </lineage>
</organism>
<dbReference type="EMBL" id="JAPNKA010000001">
    <property type="protein sequence ID" value="MCY1080744.1"/>
    <property type="molecule type" value="Genomic_DNA"/>
</dbReference>
<accession>A0ABT4A6P0</accession>
<gene>
    <name evidence="2" type="ORF">OV287_07510</name>
    <name evidence="3" type="ORF">OV287_15385</name>
    <name evidence="4" type="ORF">OV287_17775</name>
    <name evidence="5" type="ORF">OV287_21395</name>
    <name evidence="6" type="ORF">OV287_22835</name>
    <name evidence="7" type="ORF">OV287_22855</name>
    <name evidence="8" type="ORF">OV287_25890</name>
    <name evidence="9" type="ORF">OV287_25915</name>
    <name evidence="10" type="ORF">OV287_40500</name>
    <name evidence="11" type="ORF">OV287_52220</name>
    <name evidence="12" type="ORF">OV287_56030</name>
</gene>
<dbReference type="EMBL" id="JAPNKA010000001">
    <property type="protein sequence ID" value="MCY1077908.1"/>
    <property type="molecule type" value="Genomic_DNA"/>
</dbReference>
<protein>
    <submittedName>
        <fullName evidence="6">ISAzo13 family transposase</fullName>
    </submittedName>
</protein>
<comment type="caution">
    <text evidence="6">The sequence shown here is derived from an EMBL/GenBank/DDBJ whole genome shotgun (WGS) entry which is preliminary data.</text>
</comment>
<evidence type="ECO:0000313" key="3">
    <source>
        <dbReference type="EMBL" id="MCY1075855.1"/>
    </source>
</evidence>
<dbReference type="EMBL" id="JAPNKA010000001">
    <property type="protein sequence ID" value="MCY1074329.1"/>
    <property type="molecule type" value="Genomic_DNA"/>
</dbReference>
<reference evidence="6 13" key="1">
    <citation type="submission" date="2022-11" db="EMBL/GenBank/DDBJ databases">
        <title>Minimal conservation of predation-associated metabolite biosynthetic gene clusters underscores biosynthetic potential of Myxococcota including descriptions for ten novel species: Archangium lansinium sp. nov., Myxococcus landrumus sp. nov., Nannocystis bai.</title>
        <authorList>
            <person name="Ahearne A."/>
            <person name="Stevens C."/>
            <person name="Phillips K."/>
        </authorList>
    </citation>
    <scope>NUCLEOTIDE SEQUENCE [LARGE SCALE GENOMIC DNA]</scope>
    <source>
        <strain evidence="6 13">MIWBW</strain>
    </source>
</reference>
<evidence type="ECO:0000313" key="12">
    <source>
        <dbReference type="EMBL" id="MCY1083785.1"/>
    </source>
</evidence>
<sequence>MDERVSRLWAAAEVESLGRGGTAALQRATGISGRRIWKGKKELAELRRQPPSRASTSRVRRPGGGRRRLSAKDARLLGDLQALLEPVTRGEPQSPLQWTTKSVRHLASELRERGHEVSSDTVARMLHEAGYSLQAPRKEEEGGSHPDRNAQFRYIARQAKAFQRRRQPVVSVDSKKKELIGNFKTPGREWQLQGQAPRVNAYDFPDMAEGKAIPYGVYDLARDEGWVNVGTDHDTPEFAVQSLRRWWLTMGRHAYPHARELLVVADAGGSNSARSRVWKKCLQEFADATGLKVSVSHYPPGTSKWNKIEHRLFAQITLNWRGRPLTSYQVVINLIGSTTTRTGLCVRAALDTREYPLGVRVSAADFGQLNIRKKRFHGEWNYSLSPRRQASAQLVK</sequence>
<dbReference type="EMBL" id="JAPNKA010000001">
    <property type="protein sequence ID" value="MCY1083033.1"/>
    <property type="molecule type" value="Genomic_DNA"/>
</dbReference>
<keyword evidence="13" id="KW-1185">Reference proteome</keyword>
<evidence type="ECO:0000313" key="8">
    <source>
        <dbReference type="EMBL" id="MCY1077908.1"/>
    </source>
</evidence>
<proteinExistence type="predicted"/>